<dbReference type="Proteomes" id="UP001165120">
    <property type="component" value="Unassembled WGS sequence"/>
</dbReference>
<organism evidence="4 5">
    <name type="scientific">Candida boidinii</name>
    <name type="common">Yeast</name>
    <dbReference type="NCBI Taxonomy" id="5477"/>
    <lineage>
        <taxon>Eukaryota</taxon>
        <taxon>Fungi</taxon>
        <taxon>Dikarya</taxon>
        <taxon>Ascomycota</taxon>
        <taxon>Saccharomycotina</taxon>
        <taxon>Pichiomycetes</taxon>
        <taxon>Pichiales</taxon>
        <taxon>Pichiaceae</taxon>
        <taxon>Ogataea</taxon>
        <taxon>Ogataea/Candida clade</taxon>
    </lineage>
</organism>
<evidence type="ECO:0000256" key="2">
    <source>
        <dbReference type="ARBA" id="ARBA00023242"/>
    </source>
</evidence>
<comment type="caution">
    <text evidence="4">The sequence shown here is derived from an EMBL/GenBank/DDBJ whole genome shotgun (WGS) entry which is preliminary data.</text>
</comment>
<accession>A0A9W6T903</accession>
<dbReference type="GO" id="GO:0004520">
    <property type="term" value="F:DNA endonuclease activity"/>
    <property type="evidence" value="ECO:0007669"/>
    <property type="project" value="TreeGrafter"/>
</dbReference>
<evidence type="ECO:0000256" key="1">
    <source>
        <dbReference type="ARBA" id="ARBA00004123"/>
    </source>
</evidence>
<dbReference type="PANTHER" id="PTHR16171">
    <property type="entry name" value="DNA REPAIR PROTEIN COMPLEMENTING XP-G CELLS-RELATED"/>
    <property type="match status" value="1"/>
</dbReference>
<reference evidence="4" key="1">
    <citation type="submission" date="2023-04" db="EMBL/GenBank/DDBJ databases">
        <title>Candida boidinii NBRC 10035.</title>
        <authorList>
            <person name="Ichikawa N."/>
            <person name="Sato H."/>
            <person name="Tonouchi N."/>
        </authorList>
    </citation>
    <scope>NUCLEOTIDE SEQUENCE</scope>
    <source>
        <strain evidence="4">NBRC 10035</strain>
    </source>
</reference>
<keyword evidence="2" id="KW-0539">Nucleus</keyword>
<sequence>MTRLGTLGLDIPQNSSPNKRLDNANASNTTTTKNNAFRKDDEYDLPTMKEVKYENDNRLITDYEYERLTSDLGDEIGNIDMDKIDPTSEDFDELPLATQYIILSHLRLRSRLRMGYTKSQLETLFPNSMDFSRFQINMVKKRNYLTQRLLNASGFEAMETVNRRIASEKDKSYVLQKNDNGWTLSIDDNKGDTAENAVTIEDNEKDHGYNNSYYEDLSDGDGELYKDKVKKEDTDKSVRFAVEESKNVNHIIESEKKAEKQADHDDDEVEDDDDNFEWENVDIEKQDDLKKRISSQTSSSNSDALFISDNR</sequence>
<proteinExistence type="predicted"/>
<feature type="compositionally biased region" description="Acidic residues" evidence="3">
    <location>
        <begin position="264"/>
        <end position="281"/>
    </location>
</feature>
<dbReference type="GO" id="GO:0005634">
    <property type="term" value="C:nucleus"/>
    <property type="evidence" value="ECO:0007669"/>
    <property type="project" value="UniProtKB-SubCell"/>
</dbReference>
<gene>
    <name evidence="4" type="ORF">Cboi02_000648800</name>
</gene>
<dbReference type="GO" id="GO:0003697">
    <property type="term" value="F:single-stranded DNA binding"/>
    <property type="evidence" value="ECO:0007669"/>
    <property type="project" value="TreeGrafter"/>
</dbReference>
<keyword evidence="5" id="KW-1185">Reference proteome</keyword>
<evidence type="ECO:0000313" key="5">
    <source>
        <dbReference type="Proteomes" id="UP001165120"/>
    </source>
</evidence>
<comment type="subcellular location">
    <subcellularLocation>
        <location evidence="1">Nucleus</location>
    </subcellularLocation>
</comment>
<evidence type="ECO:0000313" key="4">
    <source>
        <dbReference type="EMBL" id="GME80906.1"/>
    </source>
</evidence>
<dbReference type="PANTHER" id="PTHR16171:SF7">
    <property type="entry name" value="DNA REPAIR PROTEIN RAD2"/>
    <property type="match status" value="1"/>
</dbReference>
<feature type="region of interest" description="Disordered" evidence="3">
    <location>
        <begin position="1"/>
        <end position="35"/>
    </location>
</feature>
<feature type="region of interest" description="Disordered" evidence="3">
    <location>
        <begin position="254"/>
        <end position="311"/>
    </location>
</feature>
<name>A0A9W6T903_CANBO</name>
<feature type="compositionally biased region" description="Polar residues" evidence="3">
    <location>
        <begin position="294"/>
        <end position="303"/>
    </location>
</feature>
<protein>
    <submittedName>
        <fullName evidence="4">Unnamed protein product</fullName>
    </submittedName>
</protein>
<dbReference type="EMBL" id="BSXN01004254">
    <property type="protein sequence ID" value="GME80906.1"/>
    <property type="molecule type" value="Genomic_DNA"/>
</dbReference>
<feature type="compositionally biased region" description="Basic and acidic residues" evidence="3">
    <location>
        <begin position="282"/>
        <end position="291"/>
    </location>
</feature>
<feature type="compositionally biased region" description="Low complexity" evidence="3">
    <location>
        <begin position="23"/>
        <end position="35"/>
    </location>
</feature>
<evidence type="ECO:0000256" key="3">
    <source>
        <dbReference type="SAM" id="MobiDB-lite"/>
    </source>
</evidence>
<feature type="compositionally biased region" description="Basic and acidic residues" evidence="3">
    <location>
        <begin position="254"/>
        <end position="263"/>
    </location>
</feature>
<dbReference type="AlphaFoldDB" id="A0A9W6T903"/>